<dbReference type="EMBL" id="JACEIK010014688">
    <property type="protein sequence ID" value="MCE3216874.1"/>
    <property type="molecule type" value="Genomic_DNA"/>
</dbReference>
<accession>A0ABS8WV93</accession>
<organism evidence="1 2">
    <name type="scientific">Datura stramonium</name>
    <name type="common">Jimsonweed</name>
    <name type="synonym">Common thornapple</name>
    <dbReference type="NCBI Taxonomy" id="4076"/>
    <lineage>
        <taxon>Eukaryota</taxon>
        <taxon>Viridiplantae</taxon>
        <taxon>Streptophyta</taxon>
        <taxon>Embryophyta</taxon>
        <taxon>Tracheophyta</taxon>
        <taxon>Spermatophyta</taxon>
        <taxon>Magnoliopsida</taxon>
        <taxon>eudicotyledons</taxon>
        <taxon>Gunneridae</taxon>
        <taxon>Pentapetalae</taxon>
        <taxon>asterids</taxon>
        <taxon>lamiids</taxon>
        <taxon>Solanales</taxon>
        <taxon>Solanaceae</taxon>
        <taxon>Solanoideae</taxon>
        <taxon>Datureae</taxon>
        <taxon>Datura</taxon>
    </lineage>
</organism>
<name>A0ABS8WV93_DATST</name>
<evidence type="ECO:0000313" key="1">
    <source>
        <dbReference type="EMBL" id="MCE3216874.1"/>
    </source>
</evidence>
<protein>
    <submittedName>
        <fullName evidence="1">Uncharacterized protein</fullName>
    </submittedName>
</protein>
<proteinExistence type="predicted"/>
<dbReference type="Proteomes" id="UP000823775">
    <property type="component" value="Unassembled WGS sequence"/>
</dbReference>
<sequence length="113" mass="13063">MKCQKIQRNLHKELAKKDEAIIDPLGISFMSIPRKPRTKRIARKIVKKDKMFNPLSSWIGYKTPDRKEDSEDSDQTCNNCYSKPIYEIPGPIPDDLDAVPWDIDTIDLDICDV</sequence>
<gene>
    <name evidence="1" type="ORF">HAX54_008827</name>
</gene>
<reference evidence="1 2" key="1">
    <citation type="journal article" date="2021" name="BMC Genomics">
        <title>Datura genome reveals duplications of psychoactive alkaloid biosynthetic genes and high mutation rate following tissue culture.</title>
        <authorList>
            <person name="Rajewski A."/>
            <person name="Carter-House D."/>
            <person name="Stajich J."/>
            <person name="Litt A."/>
        </authorList>
    </citation>
    <scope>NUCLEOTIDE SEQUENCE [LARGE SCALE GENOMIC DNA]</scope>
    <source>
        <strain evidence="1">AR-01</strain>
    </source>
</reference>
<comment type="caution">
    <text evidence="1">The sequence shown here is derived from an EMBL/GenBank/DDBJ whole genome shotgun (WGS) entry which is preliminary data.</text>
</comment>
<keyword evidence="2" id="KW-1185">Reference proteome</keyword>
<evidence type="ECO:0000313" key="2">
    <source>
        <dbReference type="Proteomes" id="UP000823775"/>
    </source>
</evidence>